<keyword evidence="2" id="KW-0472">Membrane</keyword>
<dbReference type="Proteomes" id="UP000626092">
    <property type="component" value="Unassembled WGS sequence"/>
</dbReference>
<feature type="region of interest" description="Disordered" evidence="1">
    <location>
        <begin position="237"/>
        <end position="274"/>
    </location>
</feature>
<reference evidence="3" key="1">
    <citation type="submission" date="2019-11" db="EMBL/GenBank/DDBJ databases">
        <authorList>
            <person name="Liu Y."/>
            <person name="Hou J."/>
            <person name="Li T.-Q."/>
            <person name="Guan C.-H."/>
            <person name="Wu X."/>
            <person name="Wu H.-Z."/>
            <person name="Ling F."/>
            <person name="Zhang R."/>
            <person name="Shi X.-G."/>
            <person name="Ren J.-P."/>
            <person name="Chen E.-F."/>
            <person name="Sun J.-M."/>
        </authorList>
    </citation>
    <scope>NUCLEOTIDE SEQUENCE</scope>
    <source>
        <strain evidence="3">Adult_tree_wgs_1</strain>
        <tissue evidence="3">Leaves</tissue>
    </source>
</reference>
<dbReference type="EMBL" id="WJXA01000010">
    <property type="protein sequence ID" value="KAF7129732.1"/>
    <property type="molecule type" value="Genomic_DNA"/>
</dbReference>
<proteinExistence type="predicted"/>
<gene>
    <name evidence="3" type="ORF">RHSIM_Rhsim10G0074100</name>
</gene>
<keyword evidence="4" id="KW-1185">Reference proteome</keyword>
<dbReference type="AlphaFoldDB" id="A0A834GEA0"/>
<feature type="compositionally biased region" description="Basic and acidic residues" evidence="1">
    <location>
        <begin position="261"/>
        <end position="272"/>
    </location>
</feature>
<feature type="compositionally biased region" description="Basic and acidic residues" evidence="1">
    <location>
        <begin position="245"/>
        <end position="254"/>
    </location>
</feature>
<sequence>MRWSGVSSTKPWGKRIDDADAFLPRPYAEPVEGALPTSYFSENDRVVDFQTEGITVSASALAAFAAACLCSLLALCAEGTRSMLYRPDKVARQFGYDQGAPGQAPPLKGYVESLRRFTRAFVGELTEGFTVVMLPRNDRETFFTANGRLAWHHNLDSFINYVRGIPEIPSFSDVYHRDVSLRSPKARQLGWRGKKSYWALPTTTPAASRGVTIVEPISTGAPTRAARALSPEEIPASIASVGSPPRHERKEHTSLSKLKRKREDKEVRKGDSDSSIDDTALISRFFKLPRATQSSPGCTSIVVAGKQVVVDLAEGESDGTDSDSEGGDGRNSEGVESSDADGNGEHLGVDATHPIVEGDEEDDDKSSLIPRRRIPTEGFLSIPDINQLAPEAVAPQLLGQEAVKSAFELFHRRVNILPADDLATHFQAHDAAVALTNLTSAEVFADLQDDSLISLRTPQVGYVAGNFGEGSSSLAGGAMLQQHAEASESHGQEAIEDDSDVRLVEPPIANEEEEVLSNEAFFGQFRLTRNETSFLSFIRDRFSYTFSKVRGLYSLTIGQMQLQCLHHFLLSIKDIRVCDLDLGQIEEIGQTVQNFDKLGFDIWWVYKELDAAKIMRENEKLWRHCGGAKTALGEAQAALAKARDALTVAKAIVEERKLVYERMVEEAHLGDRLIDVPLCDTDPFLKKVLG</sequence>
<name>A0A834GEA0_RHOSS</name>
<evidence type="ECO:0000313" key="4">
    <source>
        <dbReference type="Proteomes" id="UP000626092"/>
    </source>
</evidence>
<organism evidence="3 4">
    <name type="scientific">Rhododendron simsii</name>
    <name type="common">Sims's rhododendron</name>
    <dbReference type="NCBI Taxonomy" id="118357"/>
    <lineage>
        <taxon>Eukaryota</taxon>
        <taxon>Viridiplantae</taxon>
        <taxon>Streptophyta</taxon>
        <taxon>Embryophyta</taxon>
        <taxon>Tracheophyta</taxon>
        <taxon>Spermatophyta</taxon>
        <taxon>Magnoliopsida</taxon>
        <taxon>eudicotyledons</taxon>
        <taxon>Gunneridae</taxon>
        <taxon>Pentapetalae</taxon>
        <taxon>asterids</taxon>
        <taxon>Ericales</taxon>
        <taxon>Ericaceae</taxon>
        <taxon>Ericoideae</taxon>
        <taxon>Rhodoreae</taxon>
        <taxon>Rhododendron</taxon>
    </lineage>
</organism>
<feature type="transmembrane region" description="Helical" evidence="2">
    <location>
        <begin position="54"/>
        <end position="77"/>
    </location>
</feature>
<feature type="region of interest" description="Disordered" evidence="1">
    <location>
        <begin position="315"/>
        <end position="370"/>
    </location>
</feature>
<keyword evidence="2" id="KW-0812">Transmembrane</keyword>
<comment type="caution">
    <text evidence="3">The sequence shown here is derived from an EMBL/GenBank/DDBJ whole genome shotgun (WGS) entry which is preliminary data.</text>
</comment>
<protein>
    <submittedName>
        <fullName evidence="3">Uncharacterized protein</fullName>
    </submittedName>
</protein>
<keyword evidence="2" id="KW-1133">Transmembrane helix</keyword>
<accession>A0A834GEA0</accession>
<evidence type="ECO:0000256" key="1">
    <source>
        <dbReference type="SAM" id="MobiDB-lite"/>
    </source>
</evidence>
<feature type="compositionally biased region" description="Acidic residues" evidence="1">
    <location>
        <begin position="315"/>
        <end position="326"/>
    </location>
</feature>
<evidence type="ECO:0000256" key="2">
    <source>
        <dbReference type="SAM" id="Phobius"/>
    </source>
</evidence>
<evidence type="ECO:0000313" key="3">
    <source>
        <dbReference type="EMBL" id="KAF7129732.1"/>
    </source>
</evidence>